<feature type="transmembrane region" description="Helical" evidence="2">
    <location>
        <begin position="197"/>
        <end position="220"/>
    </location>
</feature>
<proteinExistence type="predicted"/>
<dbReference type="OrthoDB" id="8477132at2"/>
<organism evidence="3 4">
    <name type="scientific">Gracilibacillus kekensis</name>
    <dbReference type="NCBI Taxonomy" id="1027249"/>
    <lineage>
        <taxon>Bacteria</taxon>
        <taxon>Bacillati</taxon>
        <taxon>Bacillota</taxon>
        <taxon>Bacilli</taxon>
        <taxon>Bacillales</taxon>
        <taxon>Bacillaceae</taxon>
        <taxon>Gracilibacillus</taxon>
    </lineage>
</organism>
<keyword evidence="2" id="KW-0812">Transmembrane</keyword>
<evidence type="ECO:0000256" key="1">
    <source>
        <dbReference type="SAM" id="MobiDB-lite"/>
    </source>
</evidence>
<feature type="transmembrane region" description="Helical" evidence="2">
    <location>
        <begin position="277"/>
        <end position="303"/>
    </location>
</feature>
<keyword evidence="2" id="KW-1133">Transmembrane helix</keyword>
<name>A0A1M7QKQ6_9BACI</name>
<accession>A0A1M7QKQ6</accession>
<dbReference type="RefSeq" id="WP_073202947.1">
    <property type="nucleotide sequence ID" value="NZ_FRCZ01000007.1"/>
</dbReference>
<evidence type="ECO:0008006" key="5">
    <source>
        <dbReference type="Google" id="ProtNLM"/>
    </source>
</evidence>
<sequence>MKENEYILGLVTPPWYTEPMEQKLKKTLPNTLNDSIDHNTKWKVEFLADPLTGLTEESKDVIDSLYDKKKEKGWDFAVCLTDLPLFKSKDLVVASANKEKQVSMVSIPGLGAFPLKKRIRESILQLVLEMYGDNQQLTEPSADNKIKRKLQFGRFSPILKEITDKDESNIGLRFTVKSRIRGSIRMITGMVRANRPWLLFPSFMKILIIAFTTGVYALIFPTLWMLSHSYDISRMIIVSLGAITSLVTWIIVAHKLWEKPNEEFSDYSRRLYNTTTLLTLLTAVILYYLFLFVCFLSAVTLLIPMEMLESQIKKPVDISSYFIIAWMATSFSTIIGAVGSSLEKEEVVLSGTYGYRQRQRYELMKEASQEKKEAAEEKKEAAEKKEKAADKKEEAAEKKEQEES</sequence>
<keyword evidence="4" id="KW-1185">Reference proteome</keyword>
<evidence type="ECO:0000256" key="2">
    <source>
        <dbReference type="SAM" id="Phobius"/>
    </source>
</evidence>
<evidence type="ECO:0000313" key="3">
    <source>
        <dbReference type="EMBL" id="SHN31843.1"/>
    </source>
</evidence>
<dbReference type="EMBL" id="FRCZ01000007">
    <property type="protein sequence ID" value="SHN31843.1"/>
    <property type="molecule type" value="Genomic_DNA"/>
</dbReference>
<evidence type="ECO:0000313" key="4">
    <source>
        <dbReference type="Proteomes" id="UP000184184"/>
    </source>
</evidence>
<dbReference type="STRING" id="1027249.SAMN05216179_3318"/>
<protein>
    <recommendedName>
        <fullName evidence="5">5,10-methylene-tetrahydrofolate dehydrogenase</fullName>
    </recommendedName>
</protein>
<reference evidence="3 4" key="1">
    <citation type="submission" date="2016-11" db="EMBL/GenBank/DDBJ databases">
        <authorList>
            <person name="Jaros S."/>
            <person name="Januszkiewicz K."/>
            <person name="Wedrychowicz H."/>
        </authorList>
    </citation>
    <scope>NUCLEOTIDE SEQUENCE [LARGE SCALE GENOMIC DNA]</scope>
    <source>
        <strain evidence="3 4">CGMCC 1.10681</strain>
    </source>
</reference>
<keyword evidence="2" id="KW-0472">Membrane</keyword>
<dbReference type="AlphaFoldDB" id="A0A1M7QKQ6"/>
<dbReference type="Proteomes" id="UP000184184">
    <property type="component" value="Unassembled WGS sequence"/>
</dbReference>
<feature type="transmembrane region" description="Helical" evidence="2">
    <location>
        <begin position="232"/>
        <end position="257"/>
    </location>
</feature>
<gene>
    <name evidence="3" type="ORF">SAMN05216179_3318</name>
</gene>
<feature type="transmembrane region" description="Helical" evidence="2">
    <location>
        <begin position="323"/>
        <end position="342"/>
    </location>
</feature>
<feature type="region of interest" description="Disordered" evidence="1">
    <location>
        <begin position="366"/>
        <end position="404"/>
    </location>
</feature>